<feature type="domain" description="Right handed beta helix" evidence="2">
    <location>
        <begin position="193"/>
        <end position="317"/>
    </location>
</feature>
<evidence type="ECO:0000313" key="5">
    <source>
        <dbReference type="Proteomes" id="UP000777784"/>
    </source>
</evidence>
<evidence type="ECO:0000259" key="3">
    <source>
        <dbReference type="Pfam" id="PF13860"/>
    </source>
</evidence>
<dbReference type="SMART" id="SM00710">
    <property type="entry name" value="PbH1"/>
    <property type="match status" value="8"/>
</dbReference>
<dbReference type="InterPro" id="IPR011050">
    <property type="entry name" value="Pectin_lyase_fold/virulence"/>
</dbReference>
<dbReference type="InterPro" id="IPR039448">
    <property type="entry name" value="Beta_helix"/>
</dbReference>
<feature type="chain" id="PRO_5037085052" description="T9SS type A sorting domain-containing protein" evidence="1">
    <location>
        <begin position="22"/>
        <end position="556"/>
    </location>
</feature>
<name>A0A948W6W0_UNCEI</name>
<protein>
    <recommendedName>
        <fullName evidence="6">T9SS type A sorting domain-containing protein</fullName>
    </recommendedName>
</protein>
<feature type="domain" description="FlgD/Vpr Ig-like" evidence="3">
    <location>
        <begin position="476"/>
        <end position="537"/>
    </location>
</feature>
<dbReference type="Proteomes" id="UP000777784">
    <property type="component" value="Unassembled WGS sequence"/>
</dbReference>
<feature type="signal peptide" evidence="1">
    <location>
        <begin position="1"/>
        <end position="21"/>
    </location>
</feature>
<proteinExistence type="predicted"/>
<keyword evidence="1" id="KW-0732">Signal</keyword>
<evidence type="ECO:0000313" key="4">
    <source>
        <dbReference type="EMBL" id="MBU2691944.1"/>
    </source>
</evidence>
<dbReference type="SUPFAM" id="SSF51126">
    <property type="entry name" value="Pectin lyase-like"/>
    <property type="match status" value="1"/>
</dbReference>
<dbReference type="Gene3D" id="2.160.20.10">
    <property type="entry name" value="Single-stranded right-handed beta-helix, Pectin lyase-like"/>
    <property type="match status" value="2"/>
</dbReference>
<evidence type="ECO:0000256" key="1">
    <source>
        <dbReference type="SAM" id="SignalP"/>
    </source>
</evidence>
<reference evidence="4" key="1">
    <citation type="submission" date="2021-05" db="EMBL/GenBank/DDBJ databases">
        <title>Energy efficiency and biological interactions define the core microbiome of deep oligotrophic groundwater.</title>
        <authorList>
            <person name="Mehrshad M."/>
            <person name="Lopez-Fernandez M."/>
            <person name="Bell E."/>
            <person name="Bernier-Latmani R."/>
            <person name="Bertilsson S."/>
            <person name="Dopson M."/>
        </authorList>
    </citation>
    <scope>NUCLEOTIDE SEQUENCE</scope>
    <source>
        <strain evidence="4">Modern_marine.mb.64</strain>
    </source>
</reference>
<dbReference type="PANTHER" id="PTHR11319">
    <property type="entry name" value="G PROTEIN-COUPLED RECEPTOR-RELATED"/>
    <property type="match status" value="1"/>
</dbReference>
<dbReference type="Pfam" id="PF13229">
    <property type="entry name" value="Beta_helix"/>
    <property type="match status" value="2"/>
</dbReference>
<dbReference type="PANTHER" id="PTHR11319:SF35">
    <property type="entry name" value="OUTER MEMBRANE PROTEIN PMPC-RELATED"/>
    <property type="match status" value="1"/>
</dbReference>
<dbReference type="InterPro" id="IPR012334">
    <property type="entry name" value="Pectin_lyas_fold"/>
</dbReference>
<organism evidence="4 5">
    <name type="scientific">Eiseniibacteriota bacterium</name>
    <dbReference type="NCBI Taxonomy" id="2212470"/>
    <lineage>
        <taxon>Bacteria</taxon>
        <taxon>Candidatus Eiseniibacteriota</taxon>
    </lineage>
</organism>
<dbReference type="InterPro" id="IPR006626">
    <property type="entry name" value="PbH1"/>
</dbReference>
<dbReference type="Gene3D" id="2.60.40.4070">
    <property type="match status" value="1"/>
</dbReference>
<comment type="caution">
    <text evidence="4">The sequence shown here is derived from an EMBL/GenBank/DDBJ whole genome shotgun (WGS) entry which is preliminary data.</text>
</comment>
<gene>
    <name evidence="4" type="ORF">KJ970_13575</name>
</gene>
<evidence type="ECO:0000259" key="2">
    <source>
        <dbReference type="Pfam" id="PF13229"/>
    </source>
</evidence>
<sequence>MRRILFMVGIMVVSLPSLSHGAMRTVCPDGSGDYITIQAAINASVNGDVIVLCNGIFLGDGNRDIDYLGKMITVRSQGGNPEACIIDCGGNPHRGFNFHSGEGSGSVLKGVKVRNGFAATGEGGGIYCDGASPTIDNCILEDNVCPGGYGAGFFCRSSSPALNNCTFFNNGTGVEIAGGGMACLDYSSPILTGCVFEENRAQAGGGGMICAGISNPALTDCQFWGNSLQQIPGAWGGGLFCWSSASPVLEGCLFDGNLATCGGGIACYDHCDPVLTGCVFSENASGGGGGAFFKYICNPQLVDCTFNNNSGDYPVNGSGGAILCDASSPTLTTCTLAGNYATTSGGGIYLYQSSPSIERTIIAFNTIGESVYCYGTGSSPTLTCCDVYGNAGGDWVGCIAGQSGLNGNISLDPLFCDAANGNYCLADGSPCAPFTAPNPQCDLIGAWPPGCNAGVAEETVVESGLGLEAFPSPFTTSASIRYSLPARAVGALVLLDIYDTAGRRVRRLVDSQPTTQLATVEWDGRSQNGERMAAGIYFARLGAGREKVSRPLILIR</sequence>
<dbReference type="Pfam" id="PF13860">
    <property type="entry name" value="FlgD_ig"/>
    <property type="match status" value="1"/>
</dbReference>
<dbReference type="EMBL" id="JAHJDP010000077">
    <property type="protein sequence ID" value="MBU2691944.1"/>
    <property type="molecule type" value="Genomic_DNA"/>
</dbReference>
<feature type="domain" description="Right handed beta helix" evidence="2">
    <location>
        <begin position="81"/>
        <end position="181"/>
    </location>
</feature>
<accession>A0A948W6W0</accession>
<dbReference type="InterPro" id="IPR025965">
    <property type="entry name" value="FlgD/Vpr_Ig-like"/>
</dbReference>
<evidence type="ECO:0008006" key="6">
    <source>
        <dbReference type="Google" id="ProtNLM"/>
    </source>
</evidence>
<dbReference type="AlphaFoldDB" id="A0A948W6W0"/>